<dbReference type="Proteomes" id="UP000664859">
    <property type="component" value="Unassembled WGS sequence"/>
</dbReference>
<accession>A0A835YWL7</accession>
<proteinExistence type="predicted"/>
<sequence>MAEHGMPKDTSGLEMIAAIFAVPKDRRVPAEKANERLNRRVAVVAIQRGAYRGMDVMVVTGKIRPVKGALEVASDISFNGDITRYGAPFVQGCEAVTQTDTAVDIALDTVVHGTLTCTRVVSEDSAPESLQHVKDTTSGVEIQGIVEATGMRGEKIDASLASIGSLSTCSLSVQGGSAFTGCSSFLSPVTVASDVDVLGNLKASSACTGTLSTTTLTSKMMSADDGKFNKLVTESAMAVDVEISSLKASSIEAATAVLQSLDCAVAVIPSLECERVNTSQLHVPQATVTSLQATTVLSHTGGFAMLKADNLEVCDAKCGGLTCTAVTAETAKVARSITSSCAKFDEVSARRVECIDCNTSRVDCDVVSCRDIIAKDLTTETCGAKTAQFESVQANTTEFNAAAMRSLSADTIAARDGEFDSATIAKLGCGSAVIQDVVVDGAAFFSSLKADGNLEVHGNCAIVGSVSANTVTTADVVSTSVNTEKLSCKTIRVSTVAADNVASEHISSSSVKAAAVDSDVITAQRVKCEDIHLRSMAGEAAQLDTLGVSGISAFSYVTIAQNLTARDVECERLKCERIAFGNLEGGNVVCATITTADIHGANVTCAGINGADVACAAIKCADVNCENIRGKNIDTAAIATKQVTCEGDIACKSICAAEATIETTNTHDLKANYVECGEVKCETVQVEVIWSDTLHANSVAAMSIAVDDVVAKRLICTDAQSTSMFCESLGANDMYAKDICCGSDMDVGGDLFISGELSIAGAKLCMGSGGLPFKVRKPSATITMEGDGVARVTITPPLQTPAGFMGLLLPEITATMVQVGAQQHMFPFVNELVLSAWPRGERLGVYNCEGGGVRVWYANDLGAGPVLSLTCAELTLPTPPPPPHCIATLEDATCTLSCGDHSQSIEFDWGNGWSEACTFQTEEGRSYECRARLVDCRALQPYSPGRSVLITVPITPPPVLPPTPPPKPTMTAENVRRGHFFARHGAECHVLFGSGTRWAIEGLQSQRIDLAVDGLRRATVSSVTPEVHHSGFAVKFGLPVEVEMTDDIAASVIPVQWDVCGVGDAAPVEPTRVVPIIIGVTEKERRLKTTRVTGRYVLDFAPDAVTITLAVEVKHAGVVWYPPQSVWVGGDGWKMDIAELCSDSSLSYPRDAADVGEISFLKVVATLSSLEMGDWKCAPPLLLKVTNVIGDSDTLELDPHLLIDVASLQLRDDRVVFEQGIAVPLPQEYVSEGDASVKNGLYCGPGEVILRMAVTAEDVDDAVQSKTSRMAKAPRKRIVRACVKASPGQTAENIADAAFSLRVRNGVRVTYAALYPMLSKVDMTPATDMFWLNVQLDDAVATDVIQNRVAEGLKNVAVCHRRHFTFGKDIDWPATHLVIRGERARPGPVPVRQRQADELLKRTSPLLDILDWTKAECVDVVERLLKDQQSTEAKTSAEKQLLETQLEESAAYAQFLENWVQFANGDFDTMRKWRDELLAAGSGYEGYEDKFWKAVSAGATYHKAVVAITMDDMLDRLDPGFEWPAERVALLSTTAEAREDYLGDRGAVFTGVAQAMDERRAILAQCEQREAHLTALNAQLRNFNAQLLQELQEANAVIEQEHEQTMQFWYRIRDRKEALLAFIEREHQRIYVAIRDTYPPTMRSFSIIASAVCIVMTMAHSSYCPGAIPTPESDAGCLTFDLDSYTMCVQRFDTCEPVSSCAQLLWDAGHAVCFDSCELTFTMGDSGRPVCITDTCGQQVQGCEEQLRGYCSDAVFCFSDCVEDGGTPASDYFTGDPVCSVGDNAGKSPCDDGAFTCAVATAQGATTAPSSAPTSAPASAPTCA</sequence>
<reference evidence="2" key="1">
    <citation type="submission" date="2021-02" db="EMBL/GenBank/DDBJ databases">
        <title>First Annotated Genome of the Yellow-green Alga Tribonema minus.</title>
        <authorList>
            <person name="Mahan K.M."/>
        </authorList>
    </citation>
    <scope>NUCLEOTIDE SEQUENCE</scope>
    <source>
        <strain evidence="2">UTEX B ZZ1240</strain>
    </source>
</reference>
<organism evidence="2 3">
    <name type="scientific">Tribonema minus</name>
    <dbReference type="NCBI Taxonomy" id="303371"/>
    <lineage>
        <taxon>Eukaryota</taxon>
        <taxon>Sar</taxon>
        <taxon>Stramenopiles</taxon>
        <taxon>Ochrophyta</taxon>
        <taxon>PX clade</taxon>
        <taxon>Xanthophyceae</taxon>
        <taxon>Tribonematales</taxon>
        <taxon>Tribonemataceae</taxon>
        <taxon>Tribonema</taxon>
    </lineage>
</organism>
<feature type="coiled-coil region" evidence="1">
    <location>
        <begin position="1573"/>
        <end position="1604"/>
    </location>
</feature>
<dbReference type="EMBL" id="JAFCMP010000223">
    <property type="protein sequence ID" value="KAG5183017.1"/>
    <property type="molecule type" value="Genomic_DNA"/>
</dbReference>
<evidence type="ECO:0000256" key="1">
    <source>
        <dbReference type="SAM" id="Coils"/>
    </source>
</evidence>
<comment type="caution">
    <text evidence="2">The sequence shown here is derived from an EMBL/GenBank/DDBJ whole genome shotgun (WGS) entry which is preliminary data.</text>
</comment>
<gene>
    <name evidence="2" type="ORF">JKP88DRAFT_241288</name>
</gene>
<evidence type="ECO:0000313" key="2">
    <source>
        <dbReference type="EMBL" id="KAG5183017.1"/>
    </source>
</evidence>
<keyword evidence="1" id="KW-0175">Coiled coil</keyword>
<keyword evidence="3" id="KW-1185">Reference proteome</keyword>
<protein>
    <submittedName>
        <fullName evidence="2">Uncharacterized protein</fullName>
    </submittedName>
</protein>
<name>A0A835YWL7_9STRA</name>
<evidence type="ECO:0000313" key="3">
    <source>
        <dbReference type="Proteomes" id="UP000664859"/>
    </source>
</evidence>